<keyword evidence="1" id="KW-0732">Signal</keyword>
<evidence type="ECO:0000313" key="3">
    <source>
        <dbReference type="Proteomes" id="UP000315783"/>
    </source>
</evidence>
<organism evidence="2 3">
    <name type="scientific">Cordyceps javanica</name>
    <dbReference type="NCBI Taxonomy" id="43265"/>
    <lineage>
        <taxon>Eukaryota</taxon>
        <taxon>Fungi</taxon>
        <taxon>Dikarya</taxon>
        <taxon>Ascomycota</taxon>
        <taxon>Pezizomycotina</taxon>
        <taxon>Sordariomycetes</taxon>
        <taxon>Hypocreomycetidae</taxon>
        <taxon>Hypocreales</taxon>
        <taxon>Cordycipitaceae</taxon>
        <taxon>Cordyceps</taxon>
    </lineage>
</organism>
<name>A0A545US07_9HYPO</name>
<comment type="caution">
    <text evidence="2">The sequence shown here is derived from an EMBL/GenBank/DDBJ whole genome shotgun (WGS) entry which is preliminary data.</text>
</comment>
<dbReference type="Proteomes" id="UP000315783">
    <property type="component" value="Unassembled WGS sequence"/>
</dbReference>
<sequence length="278" mass="31756">MHIRSVLLLAVRAVLAATDKRRADLSDGLSLELQPPRVWPIPAMQQPPRMGRSPPWWHPAPGYFHPNTEKGCTNWARGFGDCQFVLWNWQIDFYHLTRWNPDIAQQCKQLNKEQFFCVQVDEGHSYDPETQSPPADNPILIIEQCTELPAFSITSHYYGNCQGESYHEVNVPKTGTQRSGRCITTGCNVGSLAIAAEGFCPDGQVQISYWEEPGCRGTWFGYEYTKTNTCHDLWTDGNNFKSIHLRCQNIDQDCETLGTCRRASESRSKDICHVRRWS</sequence>
<dbReference type="OrthoDB" id="2019572at2759"/>
<feature type="signal peptide" evidence="1">
    <location>
        <begin position="1"/>
        <end position="16"/>
    </location>
</feature>
<evidence type="ECO:0000256" key="1">
    <source>
        <dbReference type="SAM" id="SignalP"/>
    </source>
</evidence>
<dbReference type="EMBL" id="SPUK01000016">
    <property type="protein sequence ID" value="TQV92254.1"/>
    <property type="molecule type" value="Genomic_DNA"/>
</dbReference>
<feature type="chain" id="PRO_5022232370" evidence="1">
    <location>
        <begin position="17"/>
        <end position="278"/>
    </location>
</feature>
<proteinExistence type="predicted"/>
<gene>
    <name evidence="2" type="ORF">IF1G_09326</name>
</gene>
<protein>
    <submittedName>
        <fullName evidence="2">Uncharacterized protein</fullName>
    </submittedName>
</protein>
<accession>A0A545US07</accession>
<keyword evidence="3" id="KW-1185">Reference proteome</keyword>
<evidence type="ECO:0000313" key="2">
    <source>
        <dbReference type="EMBL" id="TQV92254.1"/>
    </source>
</evidence>
<reference evidence="2 3" key="1">
    <citation type="journal article" date="2019" name="Appl. Microbiol. Biotechnol.">
        <title>Genome sequence of Isaria javanica and comparative genome analysis insights into family S53 peptidase evolution in fungal entomopathogens.</title>
        <authorList>
            <person name="Lin R."/>
            <person name="Zhang X."/>
            <person name="Xin B."/>
            <person name="Zou M."/>
            <person name="Gao Y."/>
            <person name="Qin F."/>
            <person name="Hu Q."/>
            <person name="Xie B."/>
            <person name="Cheng X."/>
        </authorList>
    </citation>
    <scope>NUCLEOTIDE SEQUENCE [LARGE SCALE GENOMIC DNA]</scope>
    <source>
        <strain evidence="2 3">IJ1G</strain>
    </source>
</reference>
<dbReference type="AlphaFoldDB" id="A0A545US07"/>